<feature type="transmembrane region" description="Helical" evidence="1">
    <location>
        <begin position="7"/>
        <end position="25"/>
    </location>
</feature>
<dbReference type="EMBL" id="DVFO01000037">
    <property type="protein sequence ID" value="HIQ60726.1"/>
    <property type="molecule type" value="Genomic_DNA"/>
</dbReference>
<protein>
    <submittedName>
        <fullName evidence="2">SpoIIIAH-like family protein</fullName>
    </submittedName>
</protein>
<accession>A0A9D1CG67</accession>
<reference evidence="2" key="1">
    <citation type="submission" date="2020-10" db="EMBL/GenBank/DDBJ databases">
        <authorList>
            <person name="Gilroy R."/>
        </authorList>
    </citation>
    <scope>NUCLEOTIDE SEQUENCE</scope>
    <source>
        <strain evidence="2">ChiGjej2B2-12916</strain>
    </source>
</reference>
<evidence type="ECO:0000313" key="3">
    <source>
        <dbReference type="Proteomes" id="UP000886879"/>
    </source>
</evidence>
<dbReference type="InterPro" id="IPR038503">
    <property type="entry name" value="SpoIIIAH_sf"/>
</dbReference>
<keyword evidence="1" id="KW-0812">Transmembrane</keyword>
<dbReference type="Proteomes" id="UP000886879">
    <property type="component" value="Unassembled WGS sequence"/>
</dbReference>
<organism evidence="2 3">
    <name type="scientific">Candidatus Enterenecus faecium</name>
    <dbReference type="NCBI Taxonomy" id="2840780"/>
    <lineage>
        <taxon>Bacteria</taxon>
        <taxon>Bacillati</taxon>
        <taxon>Bacillota</taxon>
        <taxon>Clostridia</taxon>
        <taxon>Eubacteriales</taxon>
        <taxon>Candidatus Enterenecus</taxon>
    </lineage>
</organism>
<comment type="caution">
    <text evidence="2">The sequence shown here is derived from an EMBL/GenBank/DDBJ whole genome shotgun (WGS) entry which is preliminary data.</text>
</comment>
<dbReference type="Gene3D" id="1.10.287.4300">
    <property type="entry name" value="Stage III sporulation protein AH-like"/>
    <property type="match status" value="1"/>
</dbReference>
<sequence length="191" mass="20323">MSVWKRNAVVLAIVLFVGVAVYLNWSYNNQLTGEGSGTDGSDGKVLGQTTLVNGVDEEQDGETAEGQTEEETGSGYFASARLNRQQARDSALELLQEAAADEKADQKVVDEANASIQTMADDTLSEAQVENLVTAKGYGDCVCFIGEDGVNLVVSSTDQGLSETDIAKIVEIVREETGLSADQIKIIEAKP</sequence>
<keyword evidence="1" id="KW-0472">Membrane</keyword>
<gene>
    <name evidence="2" type="ORF">IAD31_03900</name>
</gene>
<keyword evidence="1" id="KW-1133">Transmembrane helix</keyword>
<proteinExistence type="predicted"/>
<dbReference type="InterPro" id="IPR024232">
    <property type="entry name" value="SpoIIIAH"/>
</dbReference>
<reference evidence="2" key="2">
    <citation type="journal article" date="2021" name="PeerJ">
        <title>Extensive microbial diversity within the chicken gut microbiome revealed by metagenomics and culture.</title>
        <authorList>
            <person name="Gilroy R."/>
            <person name="Ravi A."/>
            <person name="Getino M."/>
            <person name="Pursley I."/>
            <person name="Horton D.L."/>
            <person name="Alikhan N.F."/>
            <person name="Baker D."/>
            <person name="Gharbi K."/>
            <person name="Hall N."/>
            <person name="Watson M."/>
            <person name="Adriaenssens E.M."/>
            <person name="Foster-Nyarko E."/>
            <person name="Jarju S."/>
            <person name="Secka A."/>
            <person name="Antonio M."/>
            <person name="Oren A."/>
            <person name="Chaudhuri R.R."/>
            <person name="La Ragione R."/>
            <person name="Hildebrand F."/>
            <person name="Pallen M.J."/>
        </authorList>
    </citation>
    <scope>NUCLEOTIDE SEQUENCE</scope>
    <source>
        <strain evidence="2">ChiGjej2B2-12916</strain>
    </source>
</reference>
<evidence type="ECO:0000313" key="2">
    <source>
        <dbReference type="EMBL" id="HIQ60726.1"/>
    </source>
</evidence>
<dbReference type="Pfam" id="PF12685">
    <property type="entry name" value="SpoIIIAH"/>
    <property type="match status" value="1"/>
</dbReference>
<evidence type="ECO:0000256" key="1">
    <source>
        <dbReference type="SAM" id="Phobius"/>
    </source>
</evidence>
<dbReference type="AlphaFoldDB" id="A0A9D1CG67"/>
<name>A0A9D1CG67_9FIRM</name>